<dbReference type="GeneID" id="5039699"/>
<sequence length="90" mass="10475">MESKKLSKIIEFIFLSITRQDLQCPAQQGMTLISLCVFFCYYLWISRNDKANTLMVFNHSLSNVVNGFEWNPNLGRSNLAIIYRIHLDSN</sequence>
<dbReference type="AlphaFoldDB" id="A0DU00"/>
<dbReference type="KEGG" id="ptm:GSPATT00020201001"/>
<dbReference type="EMBL" id="CT868574">
    <property type="protein sequence ID" value="CAK86517.1"/>
    <property type="molecule type" value="Genomic_DNA"/>
</dbReference>
<reference evidence="2 3" key="1">
    <citation type="journal article" date="2006" name="Nature">
        <title>Global trends of whole-genome duplications revealed by the ciliate Paramecium tetraurelia.</title>
        <authorList>
            <consortium name="Genoscope"/>
            <person name="Aury J.-M."/>
            <person name="Jaillon O."/>
            <person name="Duret L."/>
            <person name="Noel B."/>
            <person name="Jubin C."/>
            <person name="Porcel B.M."/>
            <person name="Segurens B."/>
            <person name="Daubin V."/>
            <person name="Anthouard V."/>
            <person name="Aiach N."/>
            <person name="Arnaiz O."/>
            <person name="Billaut A."/>
            <person name="Beisson J."/>
            <person name="Blanc I."/>
            <person name="Bouhouche K."/>
            <person name="Camara F."/>
            <person name="Duharcourt S."/>
            <person name="Guigo R."/>
            <person name="Gogendeau D."/>
            <person name="Katinka M."/>
            <person name="Keller A.-M."/>
            <person name="Kissmehl R."/>
            <person name="Klotz C."/>
            <person name="Koll F."/>
            <person name="Le Moue A."/>
            <person name="Lepere C."/>
            <person name="Malinsky S."/>
            <person name="Nowacki M."/>
            <person name="Nowak J.K."/>
            <person name="Plattner H."/>
            <person name="Poulain J."/>
            <person name="Ruiz F."/>
            <person name="Serrano V."/>
            <person name="Zagulski M."/>
            <person name="Dessen P."/>
            <person name="Betermier M."/>
            <person name="Weissenbach J."/>
            <person name="Scarpelli C."/>
            <person name="Schachter V."/>
            <person name="Sperling L."/>
            <person name="Meyer E."/>
            <person name="Cohen J."/>
            <person name="Wincker P."/>
        </authorList>
    </citation>
    <scope>NUCLEOTIDE SEQUENCE [LARGE SCALE GENOMIC DNA]</scope>
    <source>
        <strain evidence="2 3">Stock d4-2</strain>
    </source>
</reference>
<dbReference type="RefSeq" id="XP_001453914.1">
    <property type="nucleotide sequence ID" value="XM_001453877.1"/>
</dbReference>
<dbReference type="InParanoid" id="A0DU00"/>
<evidence type="ECO:0000313" key="3">
    <source>
        <dbReference type="Proteomes" id="UP000000600"/>
    </source>
</evidence>
<organism evidence="2 3">
    <name type="scientific">Paramecium tetraurelia</name>
    <dbReference type="NCBI Taxonomy" id="5888"/>
    <lineage>
        <taxon>Eukaryota</taxon>
        <taxon>Sar</taxon>
        <taxon>Alveolata</taxon>
        <taxon>Ciliophora</taxon>
        <taxon>Intramacronucleata</taxon>
        <taxon>Oligohymenophorea</taxon>
        <taxon>Peniculida</taxon>
        <taxon>Parameciidae</taxon>
        <taxon>Paramecium</taxon>
    </lineage>
</organism>
<protein>
    <submittedName>
        <fullName evidence="2">Uncharacterized protein</fullName>
    </submittedName>
</protein>
<keyword evidence="1" id="KW-0472">Membrane</keyword>
<keyword evidence="3" id="KW-1185">Reference proteome</keyword>
<dbReference type="Proteomes" id="UP000000600">
    <property type="component" value="Unassembled WGS sequence"/>
</dbReference>
<gene>
    <name evidence="2" type="ORF">GSPATT00020201001</name>
</gene>
<evidence type="ECO:0000256" key="1">
    <source>
        <dbReference type="SAM" id="Phobius"/>
    </source>
</evidence>
<proteinExistence type="predicted"/>
<dbReference type="HOGENOM" id="CLU_2445537_0_0_1"/>
<keyword evidence="1" id="KW-0812">Transmembrane</keyword>
<feature type="transmembrane region" description="Helical" evidence="1">
    <location>
        <begin position="26"/>
        <end position="45"/>
    </location>
</feature>
<accession>A0DU00</accession>
<name>A0DU00_PARTE</name>
<evidence type="ECO:0000313" key="2">
    <source>
        <dbReference type="EMBL" id="CAK86517.1"/>
    </source>
</evidence>
<keyword evidence="1" id="KW-1133">Transmembrane helix</keyword>